<organism evidence="2 3">
    <name type="scientific">Paraburkholderia terrae</name>
    <dbReference type="NCBI Taxonomy" id="311230"/>
    <lineage>
        <taxon>Bacteria</taxon>
        <taxon>Pseudomonadati</taxon>
        <taxon>Pseudomonadota</taxon>
        <taxon>Betaproteobacteria</taxon>
        <taxon>Burkholderiales</taxon>
        <taxon>Burkholderiaceae</taxon>
        <taxon>Paraburkholderia</taxon>
    </lineage>
</organism>
<reference evidence="2 3" key="1">
    <citation type="journal article" date="2022" name="Front. Microbiol.">
        <title>Identification and characterization of a novel class of self-sufficient cytochrome P450 hydroxylase involved in cyclohexanecarboxylate degradation in Paraburkholderia terrae strain KU-64.</title>
        <authorList>
            <person name="Yamamoto T."/>
            <person name="Hasegawa Y."/>
            <person name="Iwaki H."/>
        </authorList>
    </citation>
    <scope>NUCLEOTIDE SEQUENCE [LARGE SCALE GENOMIC DNA]</scope>
    <source>
        <strain evidence="2 3">KU-64</strain>
    </source>
</reference>
<dbReference type="EMBL" id="AP024959">
    <property type="protein sequence ID" value="BCZ85648.1"/>
    <property type="molecule type" value="Genomic_DNA"/>
</dbReference>
<gene>
    <name evidence="2" type="ORF">PTKU64_93230</name>
</gene>
<keyword evidence="2" id="KW-0614">Plasmid</keyword>
<proteinExistence type="predicted"/>
<evidence type="ECO:0000313" key="3">
    <source>
        <dbReference type="Proteomes" id="UP001319874"/>
    </source>
</evidence>
<evidence type="ECO:0000313" key="2">
    <source>
        <dbReference type="EMBL" id="BCZ85648.1"/>
    </source>
</evidence>
<keyword evidence="3" id="KW-1185">Reference proteome</keyword>
<name>A0ABN6JXG1_9BURK</name>
<sequence>MTGAAFSKGIMEGNMSDGKPKVTAHTPGSPGQFSMLAGLVRDATGAACVAMVVINAAGNGEYCVAGPLESQLLMPDLLEQAARELRTQLAGSVQ</sequence>
<geneLocation type="plasmid" evidence="2 3">
    <name>pPT365</name>
</geneLocation>
<dbReference type="RefSeq" id="WP_180736805.1">
    <property type="nucleotide sequence ID" value="NZ_AP024959.1"/>
</dbReference>
<accession>A0ABN6JXG1</accession>
<protein>
    <recommendedName>
        <fullName evidence="4">IclR-ED domain-containing protein</fullName>
    </recommendedName>
</protein>
<evidence type="ECO:0000256" key="1">
    <source>
        <dbReference type="SAM" id="MobiDB-lite"/>
    </source>
</evidence>
<dbReference type="Proteomes" id="UP001319874">
    <property type="component" value="Plasmid pPT365"/>
</dbReference>
<feature type="region of interest" description="Disordered" evidence="1">
    <location>
        <begin position="1"/>
        <end position="27"/>
    </location>
</feature>
<evidence type="ECO:0008006" key="4">
    <source>
        <dbReference type="Google" id="ProtNLM"/>
    </source>
</evidence>